<dbReference type="Proteomes" id="UP000002524">
    <property type="component" value="Plasmid MP1"/>
</dbReference>
<dbReference type="EnsemblBacteria" id="AAF12620">
    <property type="protein sequence ID" value="AAF12620"/>
    <property type="gene ID" value="DR_B0140"/>
</dbReference>
<name>Q9RZI8_DEIRA</name>
<keyword evidence="1" id="KW-0614">Plasmid</keyword>
<dbReference type="InParanoid" id="Q9RZI8"/>
<organism evidence="1 2">
    <name type="scientific">Deinococcus radiodurans (strain ATCC 13939 / DSM 20539 / JCM 16871 / CCUG 27074 / LMG 4051 / NBRC 15346 / NCIMB 9279 / VKM B-1422 / R1)</name>
    <dbReference type="NCBI Taxonomy" id="243230"/>
    <lineage>
        <taxon>Bacteria</taxon>
        <taxon>Thermotogati</taxon>
        <taxon>Deinococcota</taxon>
        <taxon>Deinococci</taxon>
        <taxon>Deinococcales</taxon>
        <taxon>Deinococcaceae</taxon>
        <taxon>Deinococcus</taxon>
    </lineage>
</organism>
<dbReference type="EMBL" id="AE001826">
    <property type="protein sequence ID" value="AAF12620.1"/>
    <property type="molecule type" value="Genomic_DNA"/>
</dbReference>
<dbReference type="HOGENOM" id="CLU_1640994_0_0_0"/>
<dbReference type="OrthoDB" id="9815272at2"/>
<sequence>MNSYVLDYSARQKVGGTHLTYNYLKQFPVLPPSVFNPSRLAFITPRVLELTYTAHDLSGFARDLGYAGEPFTWDDERRFWLRAELDALYFLLYGIERPDVDYIMETFPIVKRKDVAAHGSYRTKEAILSVYDELTALGLERLHEYASRVPGGAVAGGWGPE</sequence>
<reference evidence="1 2" key="1">
    <citation type="journal article" date="1999" name="Science">
        <title>Genome sequence of the radioresistant bacterium Deinococcus radiodurans R1.</title>
        <authorList>
            <person name="White O."/>
            <person name="Eisen J.A."/>
            <person name="Heidelberg J.F."/>
            <person name="Hickey E.K."/>
            <person name="Peterson J.D."/>
            <person name="Dodson R.J."/>
            <person name="Haft D.H."/>
            <person name="Gwinn M.L."/>
            <person name="Nelson W.C."/>
            <person name="Richardson D.L."/>
            <person name="Moffat K.S."/>
            <person name="Qin H."/>
            <person name="Jiang L."/>
            <person name="Pamphile W."/>
            <person name="Crosby M."/>
            <person name="Shen M."/>
            <person name="Vamathevan J.J."/>
            <person name="Lam P."/>
            <person name="McDonald L."/>
            <person name="Utterback T."/>
            <person name="Zalewski C."/>
            <person name="Makarova K.S."/>
            <person name="Aravind L."/>
            <person name="Daly M.J."/>
            <person name="Minton K.W."/>
            <person name="Fleischmann R.D."/>
            <person name="Ketchum K.A."/>
            <person name="Nelson K.E."/>
            <person name="Salzberg S."/>
            <person name="Smith H.O."/>
            <person name="Venter J.C."/>
            <person name="Fraser C.M."/>
        </authorList>
    </citation>
    <scope>NUCLEOTIDE SEQUENCE [LARGE SCALE GENOMIC DNA]</scope>
    <source>
        <strain evidence="2">ATCC 13939 / DSM 20539 / JCM 16871 / LMG 4051 / NBRC 15346 / NCIMB 9279 / R1 / VKM B-1422</strain>
    </source>
</reference>
<dbReference type="PATRIC" id="fig|243230.17.peg.138"/>
<dbReference type="AlphaFoldDB" id="Q9RZI8"/>
<evidence type="ECO:0000313" key="1">
    <source>
        <dbReference type="EMBL" id="AAF12620.1"/>
    </source>
</evidence>
<keyword evidence="2" id="KW-1185">Reference proteome</keyword>
<dbReference type="PIR" id="F75633">
    <property type="entry name" value="F75633"/>
</dbReference>
<dbReference type="KEGG" id="dra:DR_B0140"/>
<protein>
    <submittedName>
        <fullName evidence="1">Uncharacterized protein</fullName>
    </submittedName>
</protein>
<evidence type="ECO:0000313" key="2">
    <source>
        <dbReference type="Proteomes" id="UP000002524"/>
    </source>
</evidence>
<accession>Q9RZI8</accession>
<dbReference type="GeneID" id="69519388"/>
<proteinExistence type="predicted"/>
<geneLocation type="plasmid" evidence="2">
    <name>megaplasmid MP1</name>
</geneLocation>
<dbReference type="REBASE" id="17583">
    <property type="entry name" value="DraRORF140P"/>
</dbReference>
<gene>
    <name evidence="1" type="ordered locus">DR_B0140</name>
</gene>
<dbReference type="RefSeq" id="WP_010884036.1">
    <property type="nucleotide sequence ID" value="NC_000958.1"/>
</dbReference>